<feature type="chain" id="PRO_5012523839" description="Squalene--hopene cyclase" evidence="1">
    <location>
        <begin position="26"/>
        <end position="355"/>
    </location>
</feature>
<dbReference type="SUPFAM" id="SSF48239">
    <property type="entry name" value="Terpenoid cyclases/Protein prenyltransferases"/>
    <property type="match status" value="2"/>
</dbReference>
<protein>
    <recommendedName>
        <fullName evidence="4">Squalene--hopene cyclase</fullName>
    </recommendedName>
</protein>
<dbReference type="KEGG" id="fmr:Fuma_01922"/>
<feature type="signal peptide" evidence="1">
    <location>
        <begin position="1"/>
        <end position="25"/>
    </location>
</feature>
<gene>
    <name evidence="2" type="ORF">Fuma_01922</name>
</gene>
<proteinExistence type="predicted"/>
<keyword evidence="3" id="KW-1185">Reference proteome</keyword>
<dbReference type="RefSeq" id="WP_077023952.1">
    <property type="nucleotide sequence ID" value="NZ_CP017641.1"/>
</dbReference>
<dbReference type="AlphaFoldDB" id="A0A1P8WE39"/>
<dbReference type="InterPro" id="IPR008930">
    <property type="entry name" value="Terpenoid_cyclase/PrenylTrfase"/>
</dbReference>
<name>A0A1P8WE39_9PLAN</name>
<dbReference type="OrthoDB" id="265313at2"/>
<dbReference type="STRING" id="1891926.Fuma_01922"/>
<dbReference type="EMBL" id="CP017641">
    <property type="protein sequence ID" value="APZ92312.1"/>
    <property type="molecule type" value="Genomic_DNA"/>
</dbReference>
<dbReference type="Gene3D" id="1.50.10.20">
    <property type="match status" value="2"/>
</dbReference>
<accession>A0A1P8WE39</accession>
<sequence precursor="true">MRQPRHTIPVLFLAIAAAVASSAVARDPQLRFGTGVPPDVEMIYERGLSWLAESQGEAGNWGTQAASHGHGSGGAGITGMCIMSFMASGEDPNFGKYSEHIRRAVRNIITAQSASTGYLGNSMYHHGFGMLGLAEVYGALDEDTLWTGADTSKKRSIGEALELAVRCAVTSQKNNQWGGWRYSPESRDADTSVSGAIMVGLIAARNAGMKVPDECIDKGLDYFKKMTSTRGGVGYSGGVGGLGGSKNLQAISSLVFAIGRRKEAAEYKAVAKQVVGNIQHQEGSYPFYFRYYMAQALFQGDFDAWNKWNTKTIRQLKDMQADDGSFSSSHGPVYGTAMSMLALALNYRFLPIYER</sequence>
<evidence type="ECO:0000313" key="2">
    <source>
        <dbReference type="EMBL" id="APZ92312.1"/>
    </source>
</evidence>
<evidence type="ECO:0008006" key="4">
    <source>
        <dbReference type="Google" id="ProtNLM"/>
    </source>
</evidence>
<dbReference type="Proteomes" id="UP000187735">
    <property type="component" value="Chromosome"/>
</dbReference>
<keyword evidence="1" id="KW-0732">Signal</keyword>
<evidence type="ECO:0000313" key="3">
    <source>
        <dbReference type="Proteomes" id="UP000187735"/>
    </source>
</evidence>
<reference evidence="2 3" key="1">
    <citation type="journal article" date="2016" name="Front. Microbiol.">
        <title>Fuerstia marisgermanicae gen. nov., sp. nov., an Unusual Member of the Phylum Planctomycetes from the German Wadden Sea.</title>
        <authorList>
            <person name="Kohn T."/>
            <person name="Heuer A."/>
            <person name="Jogler M."/>
            <person name="Vollmers J."/>
            <person name="Boedeker C."/>
            <person name="Bunk B."/>
            <person name="Rast P."/>
            <person name="Borchert D."/>
            <person name="Glockner I."/>
            <person name="Freese H.M."/>
            <person name="Klenk H.P."/>
            <person name="Overmann J."/>
            <person name="Kaster A.K."/>
            <person name="Rohde M."/>
            <person name="Wiegand S."/>
            <person name="Jogler C."/>
        </authorList>
    </citation>
    <scope>NUCLEOTIDE SEQUENCE [LARGE SCALE GENOMIC DNA]</scope>
    <source>
        <strain evidence="2 3">NH11</strain>
    </source>
</reference>
<evidence type="ECO:0000256" key="1">
    <source>
        <dbReference type="SAM" id="SignalP"/>
    </source>
</evidence>
<organism evidence="2 3">
    <name type="scientific">Fuerstiella marisgermanici</name>
    <dbReference type="NCBI Taxonomy" id="1891926"/>
    <lineage>
        <taxon>Bacteria</taxon>
        <taxon>Pseudomonadati</taxon>
        <taxon>Planctomycetota</taxon>
        <taxon>Planctomycetia</taxon>
        <taxon>Planctomycetales</taxon>
        <taxon>Planctomycetaceae</taxon>
        <taxon>Fuerstiella</taxon>
    </lineage>
</organism>